<keyword evidence="3" id="KW-1185">Reference proteome</keyword>
<accession>A0AA39L8K9</accession>
<feature type="region of interest" description="Disordered" evidence="1">
    <location>
        <begin position="1"/>
        <end position="53"/>
    </location>
</feature>
<organism evidence="2 3">
    <name type="scientific">Sarocladium strictum</name>
    <name type="common">Black bundle disease fungus</name>
    <name type="synonym">Acremonium strictum</name>
    <dbReference type="NCBI Taxonomy" id="5046"/>
    <lineage>
        <taxon>Eukaryota</taxon>
        <taxon>Fungi</taxon>
        <taxon>Dikarya</taxon>
        <taxon>Ascomycota</taxon>
        <taxon>Pezizomycotina</taxon>
        <taxon>Sordariomycetes</taxon>
        <taxon>Hypocreomycetidae</taxon>
        <taxon>Hypocreales</taxon>
        <taxon>Sarocladiaceae</taxon>
        <taxon>Sarocladium</taxon>
    </lineage>
</organism>
<name>A0AA39L8K9_SARSR</name>
<comment type="caution">
    <text evidence="2">The sequence shown here is derived from an EMBL/GenBank/DDBJ whole genome shotgun (WGS) entry which is preliminary data.</text>
</comment>
<gene>
    <name evidence="2" type="ORF">NLU13_4194</name>
</gene>
<evidence type="ECO:0000313" key="2">
    <source>
        <dbReference type="EMBL" id="KAK0387950.1"/>
    </source>
</evidence>
<proteinExistence type="predicted"/>
<evidence type="ECO:0000313" key="3">
    <source>
        <dbReference type="Proteomes" id="UP001175261"/>
    </source>
</evidence>
<reference evidence="2" key="1">
    <citation type="submission" date="2022-10" db="EMBL/GenBank/DDBJ databases">
        <title>Determination and structural analysis of whole genome sequence of Sarocladium strictum F4-1.</title>
        <authorList>
            <person name="Hu L."/>
            <person name="Jiang Y."/>
        </authorList>
    </citation>
    <scope>NUCLEOTIDE SEQUENCE</scope>
    <source>
        <strain evidence="2">F4-1</strain>
    </source>
</reference>
<dbReference type="EMBL" id="JAPDFR010000003">
    <property type="protein sequence ID" value="KAK0387950.1"/>
    <property type="molecule type" value="Genomic_DNA"/>
</dbReference>
<sequence>MTRLTPIQIRGKRKPKPTTARTTSALVTQSSKHHLQDHVPADSPSQRTKRSLSDALAHRKMMRPRSHIENLPVEVLELILLYCRSFALPRASQLIGAKLSGKATLFKLFFAAFHETWHQGFGETADLPFIYNVDARNPFPLRGRQGDPELQTEMLSLPWVDLNFLLEAQQLWADKYARDRIYHHWMGRPGSRPNIYHDEDHTSPAAISETRPSRFDARACFEADYHAARIPPMDWVMRPKRMMDVHPLTRVPTRLITGPWTEEDRRRLFWITRAGATGHTTAYNHAPWETRVEGIRNMFIRAPEPDDFVFSCLTGTQNLSDDTGDFWLYDELPADVVGDMVDEISKRLDWGDDTQESKETLRRTSLFLRGSVSRSEWRRAPTRRVQ</sequence>
<protein>
    <submittedName>
        <fullName evidence="2">Uncharacterized protein</fullName>
    </submittedName>
</protein>
<dbReference type="AlphaFoldDB" id="A0AA39L8K9"/>
<dbReference type="Proteomes" id="UP001175261">
    <property type="component" value="Unassembled WGS sequence"/>
</dbReference>
<evidence type="ECO:0000256" key="1">
    <source>
        <dbReference type="SAM" id="MobiDB-lite"/>
    </source>
</evidence>